<comment type="caution">
    <text evidence="2">The sequence shown here is derived from an EMBL/GenBank/DDBJ whole genome shotgun (WGS) entry which is preliminary data.</text>
</comment>
<gene>
    <name evidence="2" type="ORF">SDC9_184877</name>
</gene>
<protein>
    <submittedName>
        <fullName evidence="2">Uncharacterized protein</fullName>
    </submittedName>
</protein>
<accession>A0A645HF40</accession>
<organism evidence="2">
    <name type="scientific">bioreactor metagenome</name>
    <dbReference type="NCBI Taxonomy" id="1076179"/>
    <lineage>
        <taxon>unclassified sequences</taxon>
        <taxon>metagenomes</taxon>
        <taxon>ecological metagenomes</taxon>
    </lineage>
</organism>
<reference evidence="2" key="1">
    <citation type="submission" date="2019-08" db="EMBL/GenBank/DDBJ databases">
        <authorList>
            <person name="Kucharzyk K."/>
            <person name="Murdoch R.W."/>
            <person name="Higgins S."/>
            <person name="Loffler F."/>
        </authorList>
    </citation>
    <scope>NUCLEOTIDE SEQUENCE</scope>
</reference>
<evidence type="ECO:0000256" key="1">
    <source>
        <dbReference type="SAM" id="MobiDB-lite"/>
    </source>
</evidence>
<name>A0A645HF40_9ZZZZ</name>
<evidence type="ECO:0000313" key="2">
    <source>
        <dbReference type="EMBL" id="MPN37360.1"/>
    </source>
</evidence>
<feature type="compositionally biased region" description="Basic and acidic residues" evidence="1">
    <location>
        <begin position="21"/>
        <end position="35"/>
    </location>
</feature>
<proteinExistence type="predicted"/>
<sequence length="115" mass="13117">MHHGAQRIGVERELVGWQRSSHREDGDAHAQRENQKGQQIDKAQPVAQAPPNKPGQHQMQGTAPDGDLIGRFEHRVVVLRHGQWEQCGHQYHRAYVQLCKTRVVLAHVEDVDPQQ</sequence>
<dbReference type="EMBL" id="VSSQ01091963">
    <property type="protein sequence ID" value="MPN37360.1"/>
    <property type="molecule type" value="Genomic_DNA"/>
</dbReference>
<feature type="region of interest" description="Disordered" evidence="1">
    <location>
        <begin position="1"/>
        <end position="67"/>
    </location>
</feature>
<dbReference type="AlphaFoldDB" id="A0A645HF40"/>